<comment type="caution">
    <text evidence="2">The sequence shown here is derived from an EMBL/GenBank/DDBJ whole genome shotgun (WGS) entry which is preliminary data.</text>
</comment>
<feature type="region of interest" description="Disordered" evidence="1">
    <location>
        <begin position="68"/>
        <end position="87"/>
    </location>
</feature>
<accession>A0ABU2U400</accession>
<proteinExistence type="predicted"/>
<dbReference type="Proteomes" id="UP001183809">
    <property type="component" value="Unassembled WGS sequence"/>
</dbReference>
<name>A0ABU2U400_9ACTN</name>
<dbReference type="RefSeq" id="WP_311699405.1">
    <property type="nucleotide sequence ID" value="NZ_JAVREY010000063.1"/>
</dbReference>
<sequence length="549" mass="60470">MRFLGTLPQPPATPDQLTPAHLDAFHVHRARTAPSAALRELGEARMLFTSSALRDLVPAEVLDHVQRRLPAPREAEGRAGAGTKRVTTGFSDGELARLLAALRADTAKIRDRIRAGEDLLRRFQDDPSALGEKDRETGRLLEQMAATGRVPMPPGARNPFAPERQELAGKLFLTLKDLPPLMMLAAALSERNGETIKELPVRHRVLEDRAAELVIVKRRRGARRWFETVTWEIGAPGRELHTPGGFYLLLLELTARSRQWCGTPLLWCVWRNGHGARLKVADDHIAPFENSLSCTSILPTVWAANRSRPLLADPQPDSTASGGMAPGLPLQVSFNRIKTSMEVRRTKRMGGHLPSAAKSNTMPVLFRNYLSGDPVITAWAEEVLGEALVDAEQTARRAHEQAARAAGGGPRVLPGPGGAAALAESGLDADTARQAADGSLDTGWTACVDHDRHPLTQRPCQVTFLDCFHCGNCLVTRDHLPRLLGLLDALAQRRRELPEEVWWTRYGPAWVAIRQDILVKFTPAELQQARADQPHDALLDLVENPWELP</sequence>
<evidence type="ECO:0000313" key="3">
    <source>
        <dbReference type="Proteomes" id="UP001183809"/>
    </source>
</evidence>
<dbReference type="EMBL" id="JAVREY010000063">
    <property type="protein sequence ID" value="MDT0467959.1"/>
    <property type="molecule type" value="Genomic_DNA"/>
</dbReference>
<reference evidence="3" key="1">
    <citation type="submission" date="2023-07" db="EMBL/GenBank/DDBJ databases">
        <title>30 novel species of actinomycetes from the DSMZ collection.</title>
        <authorList>
            <person name="Nouioui I."/>
        </authorList>
    </citation>
    <scope>NUCLEOTIDE SEQUENCE [LARGE SCALE GENOMIC DNA]</scope>
    <source>
        <strain evidence="3">DSM 41699</strain>
    </source>
</reference>
<keyword evidence="3" id="KW-1185">Reference proteome</keyword>
<gene>
    <name evidence="2" type="ORF">RM764_34055</name>
</gene>
<feature type="region of interest" description="Disordered" evidence="1">
    <location>
        <begin position="400"/>
        <end position="420"/>
    </location>
</feature>
<organism evidence="2 3">
    <name type="scientific">Streptomyces gibsoniae</name>
    <dbReference type="NCBI Taxonomy" id="3075529"/>
    <lineage>
        <taxon>Bacteria</taxon>
        <taxon>Bacillati</taxon>
        <taxon>Actinomycetota</taxon>
        <taxon>Actinomycetes</taxon>
        <taxon>Kitasatosporales</taxon>
        <taxon>Streptomycetaceae</taxon>
        <taxon>Streptomyces</taxon>
    </lineage>
</organism>
<evidence type="ECO:0000313" key="2">
    <source>
        <dbReference type="EMBL" id="MDT0467959.1"/>
    </source>
</evidence>
<protein>
    <submittedName>
        <fullName evidence="2">Uncharacterized protein</fullName>
    </submittedName>
</protein>
<feature type="compositionally biased region" description="Gly residues" evidence="1">
    <location>
        <begin position="406"/>
        <end position="418"/>
    </location>
</feature>
<evidence type="ECO:0000256" key="1">
    <source>
        <dbReference type="SAM" id="MobiDB-lite"/>
    </source>
</evidence>
<feature type="compositionally biased region" description="Basic and acidic residues" evidence="1">
    <location>
        <begin position="68"/>
        <end position="77"/>
    </location>
</feature>